<dbReference type="InterPro" id="IPR012259">
    <property type="entry name" value="DHFR"/>
</dbReference>
<comment type="function">
    <text evidence="7 8">Key enzyme in folate metabolism. Catalyzes an essential reaction for de novo glycine and purine synthesis, and for DNA precursor synthesis.</text>
</comment>
<dbReference type="PANTHER" id="PTHR48069:SF3">
    <property type="entry name" value="DIHYDROFOLATE REDUCTASE"/>
    <property type="match status" value="1"/>
</dbReference>
<dbReference type="Pfam" id="PF00186">
    <property type="entry name" value="DHFR_1"/>
    <property type="match status" value="1"/>
</dbReference>
<dbReference type="SUPFAM" id="SSF53597">
    <property type="entry name" value="Dihydrofolate reductase-like"/>
    <property type="match status" value="1"/>
</dbReference>
<dbReference type="RefSeq" id="WP_167177291.1">
    <property type="nucleotide sequence ID" value="NZ_BAAAEJ010000007.1"/>
</dbReference>
<evidence type="ECO:0000256" key="5">
    <source>
        <dbReference type="ARBA" id="ARBA00022857"/>
    </source>
</evidence>
<keyword evidence="12" id="KW-1185">Reference proteome</keyword>
<evidence type="ECO:0000256" key="1">
    <source>
        <dbReference type="ARBA" id="ARBA00004903"/>
    </source>
</evidence>
<comment type="caution">
    <text evidence="11">The sequence shown here is derived from an EMBL/GenBank/DDBJ whole genome shotgun (WGS) entry which is preliminary data.</text>
</comment>
<evidence type="ECO:0000256" key="3">
    <source>
        <dbReference type="ARBA" id="ARBA00012856"/>
    </source>
</evidence>
<dbReference type="PIRSF" id="PIRSF000194">
    <property type="entry name" value="DHFR"/>
    <property type="match status" value="1"/>
</dbReference>
<dbReference type="InterPro" id="IPR017925">
    <property type="entry name" value="DHFR_CS"/>
</dbReference>
<evidence type="ECO:0000313" key="12">
    <source>
        <dbReference type="Proteomes" id="UP001500791"/>
    </source>
</evidence>
<evidence type="ECO:0000256" key="6">
    <source>
        <dbReference type="ARBA" id="ARBA00023002"/>
    </source>
</evidence>
<dbReference type="PROSITE" id="PS00075">
    <property type="entry name" value="DHFR_1"/>
    <property type="match status" value="1"/>
</dbReference>
<evidence type="ECO:0000259" key="10">
    <source>
        <dbReference type="PROSITE" id="PS51330"/>
    </source>
</evidence>
<dbReference type="PRINTS" id="PR00070">
    <property type="entry name" value="DHFR"/>
</dbReference>
<evidence type="ECO:0000256" key="2">
    <source>
        <dbReference type="ARBA" id="ARBA00009539"/>
    </source>
</evidence>
<keyword evidence="6 8" id="KW-0560">Oxidoreductase</keyword>
<dbReference type="EC" id="1.5.1.3" evidence="3 8"/>
<accession>A0ABN0YF14</accession>
<dbReference type="InterPro" id="IPR024072">
    <property type="entry name" value="DHFR-like_dom_sf"/>
</dbReference>
<dbReference type="PANTHER" id="PTHR48069">
    <property type="entry name" value="DIHYDROFOLATE REDUCTASE"/>
    <property type="match status" value="1"/>
</dbReference>
<protein>
    <recommendedName>
        <fullName evidence="3 8">Dihydrofolate reductase</fullName>
        <ecNumber evidence="3 8">1.5.1.3</ecNumber>
    </recommendedName>
</protein>
<comment type="catalytic activity">
    <reaction evidence="8">
        <text>(6S)-5,6,7,8-tetrahydrofolate + NADP(+) = 7,8-dihydrofolate + NADPH + H(+)</text>
        <dbReference type="Rhea" id="RHEA:15009"/>
        <dbReference type="ChEBI" id="CHEBI:15378"/>
        <dbReference type="ChEBI" id="CHEBI:57451"/>
        <dbReference type="ChEBI" id="CHEBI:57453"/>
        <dbReference type="ChEBI" id="CHEBI:57783"/>
        <dbReference type="ChEBI" id="CHEBI:58349"/>
        <dbReference type="EC" id="1.5.1.3"/>
    </reaction>
</comment>
<reference evidence="11 12" key="1">
    <citation type="journal article" date="2019" name="Int. J. Syst. Evol. Microbiol.">
        <title>The Global Catalogue of Microorganisms (GCM) 10K type strain sequencing project: providing services to taxonomists for standard genome sequencing and annotation.</title>
        <authorList>
            <consortium name="The Broad Institute Genomics Platform"/>
            <consortium name="The Broad Institute Genome Sequencing Center for Infectious Disease"/>
            <person name="Wu L."/>
            <person name="Ma J."/>
        </authorList>
    </citation>
    <scope>NUCLEOTIDE SEQUENCE [LARGE SCALE GENOMIC DNA]</scope>
    <source>
        <strain evidence="11 12">JCM 13476</strain>
    </source>
</reference>
<name>A0ABN0YF14_9CAUL</name>
<dbReference type="InterPro" id="IPR001796">
    <property type="entry name" value="DHFR_dom"/>
</dbReference>
<dbReference type="Gene3D" id="3.40.430.10">
    <property type="entry name" value="Dihydrofolate Reductase, subunit A"/>
    <property type="match status" value="1"/>
</dbReference>
<proteinExistence type="inferred from homology"/>
<evidence type="ECO:0000256" key="4">
    <source>
        <dbReference type="ARBA" id="ARBA00022563"/>
    </source>
</evidence>
<gene>
    <name evidence="11" type="ORF">GCM10009093_19910</name>
</gene>
<dbReference type="EMBL" id="BAAAEJ010000007">
    <property type="protein sequence ID" value="GAA0393333.1"/>
    <property type="molecule type" value="Genomic_DNA"/>
</dbReference>
<evidence type="ECO:0000256" key="7">
    <source>
        <dbReference type="ARBA" id="ARBA00025067"/>
    </source>
</evidence>
<dbReference type="CDD" id="cd00209">
    <property type="entry name" value="DHFR"/>
    <property type="match status" value="1"/>
</dbReference>
<dbReference type="Proteomes" id="UP001500791">
    <property type="component" value="Unassembled WGS sequence"/>
</dbReference>
<comment type="similarity">
    <text evidence="2 8 9">Belongs to the dihydrofolate reductase family.</text>
</comment>
<keyword evidence="4 8" id="KW-0554">One-carbon metabolism</keyword>
<keyword evidence="5 8" id="KW-0521">NADP</keyword>
<feature type="domain" description="DHFR" evidence="10">
    <location>
        <begin position="5"/>
        <end position="174"/>
    </location>
</feature>
<evidence type="ECO:0000256" key="9">
    <source>
        <dbReference type="RuleBase" id="RU004474"/>
    </source>
</evidence>
<evidence type="ECO:0000256" key="8">
    <source>
        <dbReference type="PIRNR" id="PIRNR000194"/>
    </source>
</evidence>
<sequence length="175" mass="19285">MPLAQIALVVARGSNGVIGRDGNLPWRIRSDLQRFKAVTIGKPCIMGRKTWESLPLRPLPGRLNLVLTKDESYHESEKAKGCVVVTSLDEALSMAREQAADDDVNEICVIGGAAIFEAALPRAKRLYITEVDAAPDGDVLFPAFNEADWTETLNEAHPAGEKDDHAFTFRTLERR</sequence>
<evidence type="ECO:0000313" key="11">
    <source>
        <dbReference type="EMBL" id="GAA0393333.1"/>
    </source>
</evidence>
<dbReference type="PROSITE" id="PS51330">
    <property type="entry name" value="DHFR_2"/>
    <property type="match status" value="1"/>
</dbReference>
<comment type="pathway">
    <text evidence="1 8">Cofactor biosynthesis; tetrahydrofolate biosynthesis; 5,6,7,8-tetrahydrofolate from 7,8-dihydrofolate: step 1/1.</text>
</comment>
<organism evidence="11 12">
    <name type="scientific">Brevundimonas terrae</name>
    <dbReference type="NCBI Taxonomy" id="363631"/>
    <lineage>
        <taxon>Bacteria</taxon>
        <taxon>Pseudomonadati</taxon>
        <taxon>Pseudomonadota</taxon>
        <taxon>Alphaproteobacteria</taxon>
        <taxon>Caulobacterales</taxon>
        <taxon>Caulobacteraceae</taxon>
        <taxon>Brevundimonas</taxon>
    </lineage>
</organism>